<proteinExistence type="inferred from homology"/>
<evidence type="ECO:0000256" key="2">
    <source>
        <dbReference type="ARBA" id="ARBA00005417"/>
    </source>
</evidence>
<dbReference type="Pfam" id="PF00005">
    <property type="entry name" value="ABC_tran"/>
    <property type="match status" value="1"/>
</dbReference>
<dbReference type="RefSeq" id="WP_377045775.1">
    <property type="nucleotide sequence ID" value="NZ_JBHLUN010000012.1"/>
</dbReference>
<dbReference type="InterPro" id="IPR027417">
    <property type="entry name" value="P-loop_NTPase"/>
</dbReference>
<keyword evidence="5 8" id="KW-0067">ATP-binding</keyword>
<sequence>MSGVPAQPQARSPAPLPASAPPVATPLAAMPPVATSLAATTAAPSPTTSPLPASSPAAWPASAGDAPMPDPSAPAPSASPAQPVLLVRDLTVRFERGGRRFNAVDGVSFAVAPGETLGLVGESGSGKTTIGRAILQLLPQGSTVEGAVLHEGVALNTLSAAALRARRARLQMIFQDPVSSFNPRRAVEEIVAEGLAIQGLPRAERTRRVEAALADVGMSREAVRGRRPHQFSGGQCQRIAIARALAVGPELIVCDEPVASLDVSVQAQVINLLGDIRARRALALIFISHDLAVVRNVSDRVAVLYLGRIVEIGTNDALYARPAHPYTRMLLDAVPVPDASRRLVPAAVPAEMPSRLAPPSGCRFRTRCPRAQSLCAEAEPQLRPVPAGQQVACHFPHDEPAPGAA</sequence>
<feature type="compositionally biased region" description="Low complexity" evidence="6">
    <location>
        <begin position="1"/>
        <end position="13"/>
    </location>
</feature>
<evidence type="ECO:0000313" key="9">
    <source>
        <dbReference type="Proteomes" id="UP001589865"/>
    </source>
</evidence>
<dbReference type="GO" id="GO:0005524">
    <property type="term" value="F:ATP binding"/>
    <property type="evidence" value="ECO:0007669"/>
    <property type="project" value="UniProtKB-KW"/>
</dbReference>
<feature type="region of interest" description="Disordered" evidence="6">
    <location>
        <begin position="1"/>
        <end position="80"/>
    </location>
</feature>
<dbReference type="InterPro" id="IPR003593">
    <property type="entry name" value="AAA+_ATPase"/>
</dbReference>
<comment type="caution">
    <text evidence="8">The sequence shown here is derived from an EMBL/GenBank/DDBJ whole genome shotgun (WGS) entry which is preliminary data.</text>
</comment>
<dbReference type="InterPro" id="IPR017871">
    <property type="entry name" value="ABC_transporter-like_CS"/>
</dbReference>
<reference evidence="8 9" key="1">
    <citation type="submission" date="2024-09" db="EMBL/GenBank/DDBJ databases">
        <authorList>
            <person name="Sun Q."/>
            <person name="Mori K."/>
        </authorList>
    </citation>
    <scope>NUCLEOTIDE SEQUENCE [LARGE SCALE GENOMIC DNA]</scope>
    <source>
        <strain evidence="8 9">TBRC 5777</strain>
    </source>
</reference>
<dbReference type="Proteomes" id="UP001589865">
    <property type="component" value="Unassembled WGS sequence"/>
</dbReference>
<evidence type="ECO:0000256" key="6">
    <source>
        <dbReference type="SAM" id="MobiDB-lite"/>
    </source>
</evidence>
<feature type="compositionally biased region" description="Low complexity" evidence="6">
    <location>
        <begin position="25"/>
        <end position="67"/>
    </location>
</feature>
<comment type="similarity">
    <text evidence="2">Belongs to the ABC transporter superfamily.</text>
</comment>
<evidence type="ECO:0000256" key="4">
    <source>
        <dbReference type="ARBA" id="ARBA00022741"/>
    </source>
</evidence>
<name>A0ABV6JWC2_9PROT</name>
<evidence type="ECO:0000256" key="3">
    <source>
        <dbReference type="ARBA" id="ARBA00022448"/>
    </source>
</evidence>
<dbReference type="InterPro" id="IPR013563">
    <property type="entry name" value="Oligopep_ABC_C"/>
</dbReference>
<evidence type="ECO:0000256" key="5">
    <source>
        <dbReference type="ARBA" id="ARBA00022840"/>
    </source>
</evidence>
<evidence type="ECO:0000256" key="1">
    <source>
        <dbReference type="ARBA" id="ARBA00004417"/>
    </source>
</evidence>
<dbReference type="PROSITE" id="PS00211">
    <property type="entry name" value="ABC_TRANSPORTER_1"/>
    <property type="match status" value="1"/>
</dbReference>
<gene>
    <name evidence="8" type="ORF">ACFFGY_17380</name>
</gene>
<dbReference type="PROSITE" id="PS50893">
    <property type="entry name" value="ABC_TRANSPORTER_2"/>
    <property type="match status" value="1"/>
</dbReference>
<dbReference type="SUPFAM" id="SSF52540">
    <property type="entry name" value="P-loop containing nucleoside triphosphate hydrolases"/>
    <property type="match status" value="1"/>
</dbReference>
<evidence type="ECO:0000259" key="7">
    <source>
        <dbReference type="PROSITE" id="PS50893"/>
    </source>
</evidence>
<dbReference type="CDD" id="cd03257">
    <property type="entry name" value="ABC_NikE_OppD_transporters"/>
    <property type="match status" value="1"/>
</dbReference>
<dbReference type="EMBL" id="JBHLUN010000012">
    <property type="protein sequence ID" value="MFC0410029.1"/>
    <property type="molecule type" value="Genomic_DNA"/>
</dbReference>
<dbReference type="InterPro" id="IPR003439">
    <property type="entry name" value="ABC_transporter-like_ATP-bd"/>
</dbReference>
<feature type="compositionally biased region" description="Pro residues" evidence="6">
    <location>
        <begin position="14"/>
        <end position="24"/>
    </location>
</feature>
<keyword evidence="3" id="KW-0813">Transport</keyword>
<protein>
    <submittedName>
        <fullName evidence="8">ABC transporter ATP-binding protein</fullName>
    </submittedName>
</protein>
<dbReference type="PANTHER" id="PTHR43776">
    <property type="entry name" value="TRANSPORT ATP-BINDING PROTEIN"/>
    <property type="match status" value="1"/>
</dbReference>
<dbReference type="InterPro" id="IPR050319">
    <property type="entry name" value="ABC_transp_ATP-bind"/>
</dbReference>
<feature type="domain" description="ABC transporter" evidence="7">
    <location>
        <begin position="87"/>
        <end position="331"/>
    </location>
</feature>
<dbReference type="PANTHER" id="PTHR43776:SF7">
    <property type="entry name" value="D,D-DIPEPTIDE TRANSPORT ATP-BINDING PROTEIN DDPF-RELATED"/>
    <property type="match status" value="1"/>
</dbReference>
<dbReference type="SMART" id="SM00382">
    <property type="entry name" value="AAA"/>
    <property type="match status" value="1"/>
</dbReference>
<comment type="subcellular location">
    <subcellularLocation>
        <location evidence="1">Cell inner membrane</location>
        <topology evidence="1">Peripheral membrane protein</topology>
    </subcellularLocation>
</comment>
<keyword evidence="9" id="KW-1185">Reference proteome</keyword>
<dbReference type="NCBIfam" id="TIGR01727">
    <property type="entry name" value="oligo_HPY"/>
    <property type="match status" value="1"/>
</dbReference>
<keyword evidence="4" id="KW-0547">Nucleotide-binding</keyword>
<dbReference type="Gene3D" id="3.40.50.300">
    <property type="entry name" value="P-loop containing nucleotide triphosphate hydrolases"/>
    <property type="match status" value="1"/>
</dbReference>
<accession>A0ABV6JWC2</accession>
<dbReference type="Pfam" id="PF08352">
    <property type="entry name" value="oligo_HPY"/>
    <property type="match status" value="1"/>
</dbReference>
<organism evidence="8 9">
    <name type="scientific">Roseomonas elaeocarpi</name>
    <dbReference type="NCBI Taxonomy" id="907779"/>
    <lineage>
        <taxon>Bacteria</taxon>
        <taxon>Pseudomonadati</taxon>
        <taxon>Pseudomonadota</taxon>
        <taxon>Alphaproteobacteria</taxon>
        <taxon>Acetobacterales</taxon>
        <taxon>Roseomonadaceae</taxon>
        <taxon>Roseomonas</taxon>
    </lineage>
</organism>
<evidence type="ECO:0000313" key="8">
    <source>
        <dbReference type="EMBL" id="MFC0410029.1"/>
    </source>
</evidence>